<evidence type="ECO:0000313" key="2">
    <source>
        <dbReference type="EMBL" id="QZO02109.1"/>
    </source>
</evidence>
<dbReference type="KEGG" id="cmet:K6K41_13060"/>
<dbReference type="Proteomes" id="UP000825701">
    <property type="component" value="Chromosome"/>
</dbReference>
<protein>
    <submittedName>
        <fullName evidence="2">NrsF family protein</fullName>
    </submittedName>
</protein>
<dbReference type="InterPro" id="IPR009495">
    <property type="entry name" value="NrsF"/>
</dbReference>
<feature type="transmembrane region" description="Helical" evidence="1">
    <location>
        <begin position="92"/>
        <end position="111"/>
    </location>
</feature>
<name>A0A9E6REN3_9HYPH</name>
<keyword evidence="1" id="KW-0472">Membrane</keyword>
<feature type="transmembrane region" description="Helical" evidence="1">
    <location>
        <begin position="188"/>
        <end position="210"/>
    </location>
</feature>
<dbReference type="RefSeq" id="WP_261405496.1">
    <property type="nucleotide sequence ID" value="NZ_CP081869.1"/>
</dbReference>
<keyword evidence="1" id="KW-1133">Transmembrane helix</keyword>
<accession>A0A9E6REN3</accession>
<feature type="transmembrane region" description="Helical" evidence="1">
    <location>
        <begin position="21"/>
        <end position="41"/>
    </location>
</feature>
<dbReference type="EMBL" id="CP081869">
    <property type="protein sequence ID" value="QZO02109.1"/>
    <property type="molecule type" value="Genomic_DNA"/>
</dbReference>
<sequence>MFTTQLIDALVADAGSPPRRVGRAVAGALLLGAAGAAAVFAMRLSIRPDIVEAFGSVRFPLKFALMAGFALAAAAIALRLSRPGRAGAAEGLALAAAAMPLLVSVAIELLVTPADRWTTRAVGTMSTVCLTHIPLLAAPALVALLTALRRGAPASPALTGAAAGLLAGAMAAMVYATSCPDDSPLFVAIWYMIAIGLVTAAGALAGSRLLRW</sequence>
<reference evidence="2" key="1">
    <citation type="submission" date="2021-08" db="EMBL/GenBank/DDBJ databases">
        <authorList>
            <person name="Zhang H."/>
            <person name="Xu M."/>
            <person name="Yu Z."/>
            <person name="Yang L."/>
            <person name="Cai Y."/>
        </authorList>
    </citation>
    <scope>NUCLEOTIDE SEQUENCE</scope>
    <source>
        <strain evidence="2">CHL1</strain>
    </source>
</reference>
<feature type="transmembrane region" description="Helical" evidence="1">
    <location>
        <begin position="61"/>
        <end position="80"/>
    </location>
</feature>
<feature type="transmembrane region" description="Helical" evidence="1">
    <location>
        <begin position="157"/>
        <end position="176"/>
    </location>
</feature>
<evidence type="ECO:0000313" key="3">
    <source>
        <dbReference type="Proteomes" id="UP000825701"/>
    </source>
</evidence>
<dbReference type="AlphaFoldDB" id="A0A9E6REN3"/>
<evidence type="ECO:0000256" key="1">
    <source>
        <dbReference type="SAM" id="Phobius"/>
    </source>
</evidence>
<dbReference type="Pfam" id="PF06532">
    <property type="entry name" value="NrsF"/>
    <property type="match status" value="1"/>
</dbReference>
<feature type="transmembrane region" description="Helical" evidence="1">
    <location>
        <begin position="123"/>
        <end position="145"/>
    </location>
</feature>
<keyword evidence="3" id="KW-1185">Reference proteome</keyword>
<organism evidence="2 3">
    <name type="scientific">Chenggangzhangella methanolivorans</name>
    <dbReference type="NCBI Taxonomy" id="1437009"/>
    <lineage>
        <taxon>Bacteria</taxon>
        <taxon>Pseudomonadati</taxon>
        <taxon>Pseudomonadota</taxon>
        <taxon>Alphaproteobacteria</taxon>
        <taxon>Hyphomicrobiales</taxon>
        <taxon>Methylopilaceae</taxon>
        <taxon>Chenggangzhangella</taxon>
    </lineage>
</organism>
<gene>
    <name evidence="2" type="ORF">K6K41_13060</name>
</gene>
<proteinExistence type="predicted"/>
<keyword evidence="1" id="KW-0812">Transmembrane</keyword>